<proteinExistence type="predicted"/>
<dbReference type="RefSeq" id="WP_245766270.1">
    <property type="nucleotide sequence ID" value="NZ_FOMW01000003.1"/>
</dbReference>
<evidence type="ECO:0000313" key="1">
    <source>
        <dbReference type="EMBL" id="SFD84718.1"/>
    </source>
</evidence>
<name>A0A1I1VRP0_9RHOB</name>
<dbReference type="AlphaFoldDB" id="A0A1I1VRP0"/>
<sequence>MPPRKKSRFESFFSLKQHRRRLSKNAVQTPTGSFASLRGQIVEAGVARQTRGSDDDLDRHFKALEAEFSGQSALLLEHARLNVLLRRKVSPKETYARFVEMWLQEQDYLLQHLNIRWMVSACDSVADWDPDPAARARAFSASLLVNTVKMAESERYFTKTGGAIFDPDRVEDVQHNLVPLFEGLSGFTVGTDDTLRNMRWRIDAQKDEHFTGAILAEIFQRLQESDTVYARFRALHHRDRTGWW</sequence>
<organism evidence="1 2">
    <name type="scientific">Sulfitobacter brevis</name>
    <dbReference type="NCBI Taxonomy" id="74348"/>
    <lineage>
        <taxon>Bacteria</taxon>
        <taxon>Pseudomonadati</taxon>
        <taxon>Pseudomonadota</taxon>
        <taxon>Alphaproteobacteria</taxon>
        <taxon>Rhodobacterales</taxon>
        <taxon>Roseobacteraceae</taxon>
        <taxon>Sulfitobacter</taxon>
    </lineage>
</organism>
<evidence type="ECO:0000313" key="2">
    <source>
        <dbReference type="Proteomes" id="UP000198977"/>
    </source>
</evidence>
<dbReference type="EMBL" id="FOMW01000003">
    <property type="protein sequence ID" value="SFD84718.1"/>
    <property type="molecule type" value="Genomic_DNA"/>
</dbReference>
<gene>
    <name evidence="1" type="ORF">SAMN04488523_10366</name>
</gene>
<keyword evidence="2" id="KW-1185">Reference proteome</keyword>
<dbReference type="Proteomes" id="UP000198977">
    <property type="component" value="Unassembled WGS sequence"/>
</dbReference>
<reference evidence="1 2" key="1">
    <citation type="submission" date="2016-10" db="EMBL/GenBank/DDBJ databases">
        <authorList>
            <person name="de Groot N.N."/>
        </authorList>
    </citation>
    <scope>NUCLEOTIDE SEQUENCE [LARGE SCALE GENOMIC DNA]</scope>
    <source>
        <strain evidence="1 2">DSM 11443</strain>
    </source>
</reference>
<protein>
    <submittedName>
        <fullName evidence="1">Uncharacterized protein</fullName>
    </submittedName>
</protein>
<accession>A0A1I1VRP0</accession>